<dbReference type="InterPro" id="IPR006690">
    <property type="entry name" value="OMPA-like_CS"/>
</dbReference>
<protein>
    <recommendedName>
        <fullName evidence="8">Peptidoglycan-associated lipoprotein</fullName>
        <shortName evidence="8">PAL</shortName>
    </recommendedName>
</protein>
<evidence type="ECO:0000256" key="9">
    <source>
        <dbReference type="SAM" id="MobiDB-lite"/>
    </source>
</evidence>
<accession>A0A498C6Z8</accession>
<feature type="chain" id="PRO_5019745592" description="Peptidoglycan-associated lipoprotein" evidence="10">
    <location>
        <begin position="22"/>
        <end position="185"/>
    </location>
</feature>
<evidence type="ECO:0000256" key="8">
    <source>
        <dbReference type="HAMAP-Rule" id="MF_02204"/>
    </source>
</evidence>
<keyword evidence="2 8" id="KW-0732">Signal</keyword>
<evidence type="ECO:0000256" key="4">
    <source>
        <dbReference type="ARBA" id="ARBA00023139"/>
    </source>
</evidence>
<dbReference type="RefSeq" id="WP_121441918.1">
    <property type="nucleotide sequence ID" value="NZ_RCDA01000001.1"/>
</dbReference>
<evidence type="ECO:0000256" key="3">
    <source>
        <dbReference type="ARBA" id="ARBA00023136"/>
    </source>
</evidence>
<dbReference type="HAMAP" id="MF_02204">
    <property type="entry name" value="Pal"/>
    <property type="match status" value="1"/>
</dbReference>
<dbReference type="AlphaFoldDB" id="A0A498C6Z8"/>
<keyword evidence="4 8" id="KW-0564">Palmitate</keyword>
<dbReference type="PROSITE" id="PS51257">
    <property type="entry name" value="PROKAR_LIPOPROTEIN"/>
    <property type="match status" value="1"/>
</dbReference>
<dbReference type="InterPro" id="IPR039001">
    <property type="entry name" value="Pal"/>
</dbReference>
<dbReference type="PANTHER" id="PTHR30329:SF21">
    <property type="entry name" value="LIPOPROTEIN YIAD-RELATED"/>
    <property type="match status" value="1"/>
</dbReference>
<evidence type="ECO:0000313" key="13">
    <source>
        <dbReference type="Proteomes" id="UP000275461"/>
    </source>
</evidence>
<dbReference type="InterPro" id="IPR050330">
    <property type="entry name" value="Bact_OuterMem_StrucFunc"/>
</dbReference>
<feature type="compositionally biased region" description="Basic and acidic residues" evidence="9">
    <location>
        <begin position="29"/>
        <end position="46"/>
    </location>
</feature>
<evidence type="ECO:0000313" key="12">
    <source>
        <dbReference type="EMBL" id="RLK51512.1"/>
    </source>
</evidence>
<dbReference type="NCBIfam" id="TIGR02802">
    <property type="entry name" value="Pal_lipo"/>
    <property type="match status" value="1"/>
</dbReference>
<keyword evidence="1 8" id="KW-0132">Cell division</keyword>
<keyword evidence="3 8" id="KW-0472">Membrane</keyword>
<keyword evidence="5 8" id="KW-0998">Cell outer membrane</keyword>
<evidence type="ECO:0000256" key="2">
    <source>
        <dbReference type="ARBA" id="ARBA00022729"/>
    </source>
</evidence>
<keyword evidence="13" id="KW-1185">Reference proteome</keyword>
<evidence type="ECO:0000256" key="6">
    <source>
        <dbReference type="ARBA" id="ARBA00023288"/>
    </source>
</evidence>
<dbReference type="CDD" id="cd07185">
    <property type="entry name" value="OmpA_C-like"/>
    <property type="match status" value="1"/>
</dbReference>
<gene>
    <name evidence="8" type="primary">pal</name>
    <name evidence="12" type="ORF">DFR31_1454</name>
</gene>
<proteinExistence type="inferred from homology"/>
<reference evidence="12 13" key="1">
    <citation type="submission" date="2018-10" db="EMBL/GenBank/DDBJ databases">
        <title>Genomic Encyclopedia of Type Strains, Phase IV (KMG-IV): sequencing the most valuable type-strain genomes for metagenomic binning, comparative biology and taxonomic classification.</title>
        <authorList>
            <person name="Goeker M."/>
        </authorList>
    </citation>
    <scope>NUCLEOTIDE SEQUENCE [LARGE SCALE GENOMIC DNA]</scope>
    <source>
        <strain evidence="12 13">DSM 12769</strain>
    </source>
</reference>
<evidence type="ECO:0000256" key="5">
    <source>
        <dbReference type="ARBA" id="ARBA00023237"/>
    </source>
</evidence>
<evidence type="ECO:0000256" key="1">
    <source>
        <dbReference type="ARBA" id="ARBA00022618"/>
    </source>
</evidence>
<dbReference type="Gene3D" id="3.30.1330.60">
    <property type="entry name" value="OmpA-like domain"/>
    <property type="match status" value="1"/>
</dbReference>
<comment type="similarity">
    <text evidence="8">Belongs to the Pal lipoprotein family.</text>
</comment>
<feature type="signal peptide" evidence="10">
    <location>
        <begin position="1"/>
        <end position="21"/>
    </location>
</feature>
<comment type="caution">
    <text evidence="12">The sequence shown here is derived from an EMBL/GenBank/DDBJ whole genome shotgun (WGS) entry which is preliminary data.</text>
</comment>
<dbReference type="InterPro" id="IPR006665">
    <property type="entry name" value="OmpA-like"/>
</dbReference>
<dbReference type="Pfam" id="PF00691">
    <property type="entry name" value="OmpA"/>
    <property type="match status" value="1"/>
</dbReference>
<feature type="region of interest" description="Disordered" evidence="9">
    <location>
        <begin position="27"/>
        <end position="46"/>
    </location>
</feature>
<comment type="function">
    <text evidence="8">Part of the Tol-Pal system, which plays a role in outer membrane invagination during cell division and is important for maintaining outer membrane integrity.</text>
</comment>
<comment type="subunit">
    <text evidence="8">The Tol-Pal system is composed of five core proteins: the inner membrane proteins TolA, TolQ and TolR, the periplasmic protein TolB and the outer membrane protein Pal. They form a network linking the inner and outer membranes and the peptidoglycan layer.</text>
</comment>
<dbReference type="InterPro" id="IPR006664">
    <property type="entry name" value="OMP_bac"/>
</dbReference>
<dbReference type="InterPro" id="IPR036737">
    <property type="entry name" value="OmpA-like_sf"/>
</dbReference>
<dbReference type="InterPro" id="IPR014169">
    <property type="entry name" value="Pal_lipo_C"/>
</dbReference>
<keyword evidence="6 8" id="KW-0449">Lipoprotein</keyword>
<evidence type="ECO:0000259" key="11">
    <source>
        <dbReference type="PROSITE" id="PS51123"/>
    </source>
</evidence>
<dbReference type="PROSITE" id="PS01068">
    <property type="entry name" value="OMPA_1"/>
    <property type="match status" value="1"/>
</dbReference>
<dbReference type="SUPFAM" id="SSF103088">
    <property type="entry name" value="OmpA-like"/>
    <property type="match status" value="1"/>
</dbReference>
<dbReference type="GO" id="GO:0009279">
    <property type="term" value="C:cell outer membrane"/>
    <property type="evidence" value="ECO:0007669"/>
    <property type="project" value="UniProtKB-SubCell"/>
</dbReference>
<evidence type="ECO:0000256" key="10">
    <source>
        <dbReference type="SAM" id="SignalP"/>
    </source>
</evidence>
<dbReference type="Proteomes" id="UP000275461">
    <property type="component" value="Unassembled WGS sequence"/>
</dbReference>
<name>A0A498C6Z8_9GAMM</name>
<sequence length="185" mass="21246">MKKLHTWLVLAVAGLFLSACATVSDVETDERRADRDRDRTAEADWSERRLDEARARGLDPDDPFISALMDDPEGPLAQQTVYFDFDRSEIRDEDMPVIEAHARFLTENSSRRMTIEGHTDERGSREYNLALGERRAESVKRVMVLNGVDEDQLEIVSYGEENPVALGSDEDAWEQNRRAELIYRQ</sequence>
<keyword evidence="7 8" id="KW-0131">Cell cycle</keyword>
<dbReference type="PROSITE" id="PS51123">
    <property type="entry name" value="OMPA_2"/>
    <property type="match status" value="1"/>
</dbReference>
<organism evidence="12 13">
    <name type="scientific">Alkalispirillum mobile</name>
    <dbReference type="NCBI Taxonomy" id="85925"/>
    <lineage>
        <taxon>Bacteria</taxon>
        <taxon>Pseudomonadati</taxon>
        <taxon>Pseudomonadota</taxon>
        <taxon>Gammaproteobacteria</taxon>
        <taxon>Chromatiales</taxon>
        <taxon>Ectothiorhodospiraceae</taxon>
        <taxon>Alkalispirillum</taxon>
    </lineage>
</organism>
<dbReference type="GO" id="GO:0051301">
    <property type="term" value="P:cell division"/>
    <property type="evidence" value="ECO:0007669"/>
    <property type="project" value="UniProtKB-UniRule"/>
</dbReference>
<dbReference type="EMBL" id="RCDA01000001">
    <property type="protein sequence ID" value="RLK51512.1"/>
    <property type="molecule type" value="Genomic_DNA"/>
</dbReference>
<dbReference type="OrthoDB" id="9809164at2"/>
<dbReference type="PRINTS" id="PR01021">
    <property type="entry name" value="OMPADOMAIN"/>
</dbReference>
<comment type="subcellular location">
    <subcellularLocation>
        <location evidence="8">Cell outer membrane</location>
        <topology evidence="8">Lipid-anchor</topology>
    </subcellularLocation>
</comment>
<dbReference type="PANTHER" id="PTHR30329">
    <property type="entry name" value="STATOR ELEMENT OF FLAGELLAR MOTOR COMPLEX"/>
    <property type="match status" value="1"/>
</dbReference>
<feature type="domain" description="OmpA-like" evidence="11">
    <location>
        <begin position="70"/>
        <end position="185"/>
    </location>
</feature>
<evidence type="ECO:0000256" key="7">
    <source>
        <dbReference type="ARBA" id="ARBA00023306"/>
    </source>
</evidence>